<gene>
    <name evidence="1" type="ORF">LOK49_LG01G00948</name>
</gene>
<organism evidence="1 2">
    <name type="scientific">Camellia lanceoleosa</name>
    <dbReference type="NCBI Taxonomy" id="1840588"/>
    <lineage>
        <taxon>Eukaryota</taxon>
        <taxon>Viridiplantae</taxon>
        <taxon>Streptophyta</taxon>
        <taxon>Embryophyta</taxon>
        <taxon>Tracheophyta</taxon>
        <taxon>Spermatophyta</taxon>
        <taxon>Magnoliopsida</taxon>
        <taxon>eudicotyledons</taxon>
        <taxon>Gunneridae</taxon>
        <taxon>Pentapetalae</taxon>
        <taxon>asterids</taxon>
        <taxon>Ericales</taxon>
        <taxon>Theaceae</taxon>
        <taxon>Camellia</taxon>
    </lineage>
</organism>
<evidence type="ECO:0000313" key="1">
    <source>
        <dbReference type="EMBL" id="KAI8032240.1"/>
    </source>
</evidence>
<dbReference type="Proteomes" id="UP001060215">
    <property type="component" value="Chromosome 1"/>
</dbReference>
<reference evidence="1 2" key="1">
    <citation type="journal article" date="2022" name="Plant J.">
        <title>Chromosome-level genome of Camellia lanceoleosa provides a valuable resource for understanding genome evolution and self-incompatibility.</title>
        <authorList>
            <person name="Gong W."/>
            <person name="Xiao S."/>
            <person name="Wang L."/>
            <person name="Liao Z."/>
            <person name="Chang Y."/>
            <person name="Mo W."/>
            <person name="Hu G."/>
            <person name="Li W."/>
            <person name="Zhao G."/>
            <person name="Zhu H."/>
            <person name="Hu X."/>
            <person name="Ji K."/>
            <person name="Xiang X."/>
            <person name="Song Q."/>
            <person name="Yuan D."/>
            <person name="Jin S."/>
            <person name="Zhang L."/>
        </authorList>
    </citation>
    <scope>NUCLEOTIDE SEQUENCE [LARGE SCALE GENOMIC DNA]</scope>
    <source>
        <strain evidence="1">SQ_2022a</strain>
    </source>
</reference>
<dbReference type="EMBL" id="CM045758">
    <property type="protein sequence ID" value="KAI8032240.1"/>
    <property type="molecule type" value="Genomic_DNA"/>
</dbReference>
<evidence type="ECO:0000313" key="2">
    <source>
        <dbReference type="Proteomes" id="UP001060215"/>
    </source>
</evidence>
<name>A0ACC0J365_9ERIC</name>
<accession>A0ACC0J365</accession>
<comment type="caution">
    <text evidence="1">The sequence shown here is derived from an EMBL/GenBank/DDBJ whole genome shotgun (WGS) entry which is preliminary data.</text>
</comment>
<proteinExistence type="predicted"/>
<keyword evidence="2" id="KW-1185">Reference proteome</keyword>
<sequence length="82" mass="9275">MTAPVVVEAARTAVNADVNHVELVIGRLRSAMEELVECDDNLRVKTAMMAMRILNDDQIVRVLAAFAHFHQTVRIWGMERDI</sequence>
<protein>
    <submittedName>
        <fullName evidence="1">Uncharacterized protein</fullName>
    </submittedName>
</protein>